<dbReference type="AlphaFoldDB" id="A0A6I3KMM5"/>
<evidence type="ECO:0000259" key="18">
    <source>
        <dbReference type="Pfam" id="PF05199"/>
    </source>
</evidence>
<dbReference type="InterPro" id="IPR036188">
    <property type="entry name" value="FAD/NAD-bd_sf"/>
</dbReference>
<organism evidence="19 20">
    <name type="scientific">Hyphomicrobium album</name>
    <dbReference type="NCBI Taxonomy" id="2665159"/>
    <lineage>
        <taxon>Bacteria</taxon>
        <taxon>Pseudomonadati</taxon>
        <taxon>Pseudomonadota</taxon>
        <taxon>Alphaproteobacteria</taxon>
        <taxon>Hyphomicrobiales</taxon>
        <taxon>Hyphomicrobiaceae</taxon>
        <taxon>Hyphomicrobium</taxon>
    </lineage>
</organism>
<evidence type="ECO:0000256" key="1">
    <source>
        <dbReference type="ARBA" id="ARBA00001974"/>
    </source>
</evidence>
<protein>
    <recommendedName>
        <fullName evidence="14">Cholesterol oxidase</fullName>
        <ecNumber evidence="13">1.1.3.6</ecNumber>
        <ecNumber evidence="11">5.3.3.1</ecNumber>
    </recommendedName>
    <alternativeName>
        <fullName evidence="15">Cholesterol isomerase</fullName>
    </alternativeName>
</protein>
<dbReference type="EC" id="1.1.3.6" evidence="13"/>
<keyword evidence="6" id="KW-0560">Oxidoreductase</keyword>
<evidence type="ECO:0000256" key="2">
    <source>
        <dbReference type="ARBA" id="ARBA00010790"/>
    </source>
</evidence>
<dbReference type="InterPro" id="IPR007867">
    <property type="entry name" value="GMC_OxRtase_C"/>
</dbReference>
<dbReference type="Proteomes" id="UP000440694">
    <property type="component" value="Unassembled WGS sequence"/>
</dbReference>
<dbReference type="Pfam" id="PF00732">
    <property type="entry name" value="GMC_oxred_N"/>
    <property type="match status" value="1"/>
</dbReference>
<feature type="domain" description="Glucose-methanol-choline oxidoreductase C-terminal" evidence="18">
    <location>
        <begin position="502"/>
        <end position="567"/>
    </location>
</feature>
<evidence type="ECO:0000256" key="11">
    <source>
        <dbReference type="ARBA" id="ARBA00038856"/>
    </source>
</evidence>
<evidence type="ECO:0000256" key="10">
    <source>
        <dbReference type="ARBA" id="ARBA00023235"/>
    </source>
</evidence>
<keyword evidence="4" id="KW-0285">Flavoprotein</keyword>
<feature type="domain" description="Glucose-methanol-choline oxidoreductase N-terminal" evidence="16">
    <location>
        <begin position="110"/>
        <end position="304"/>
    </location>
</feature>
<dbReference type="GO" id="GO:0050660">
    <property type="term" value="F:flavin adenine dinucleotide binding"/>
    <property type="evidence" value="ECO:0007669"/>
    <property type="project" value="InterPro"/>
</dbReference>
<evidence type="ECO:0000256" key="9">
    <source>
        <dbReference type="ARBA" id="ARBA00023221"/>
    </source>
</evidence>
<dbReference type="GO" id="GO:0008203">
    <property type="term" value="P:cholesterol metabolic process"/>
    <property type="evidence" value="ECO:0007669"/>
    <property type="project" value="UniProtKB-KW"/>
</dbReference>
<dbReference type="PANTHER" id="PTHR47470">
    <property type="entry name" value="CHOLESTEROL OXIDASE"/>
    <property type="match status" value="1"/>
</dbReference>
<dbReference type="Pfam" id="PF00890">
    <property type="entry name" value="FAD_binding_2"/>
    <property type="match status" value="1"/>
</dbReference>
<comment type="cofactor">
    <cofactor evidence="1">
        <name>FAD</name>
        <dbReference type="ChEBI" id="CHEBI:57692"/>
    </cofactor>
</comment>
<evidence type="ECO:0000256" key="7">
    <source>
        <dbReference type="ARBA" id="ARBA00023098"/>
    </source>
</evidence>
<keyword evidence="10" id="KW-0413">Isomerase</keyword>
<dbReference type="EC" id="5.3.3.1" evidence="11"/>
<dbReference type="SUPFAM" id="SSF51905">
    <property type="entry name" value="FAD/NAD(P)-binding domain"/>
    <property type="match status" value="1"/>
</dbReference>
<comment type="pathway">
    <text evidence="12">Steroid metabolism; cholesterol degradation.</text>
</comment>
<evidence type="ECO:0000256" key="14">
    <source>
        <dbReference type="ARBA" id="ARBA00049744"/>
    </source>
</evidence>
<evidence type="ECO:0000313" key="20">
    <source>
        <dbReference type="Proteomes" id="UP000440694"/>
    </source>
</evidence>
<dbReference type="EMBL" id="WMBQ01000001">
    <property type="protein sequence ID" value="MTD93961.1"/>
    <property type="molecule type" value="Genomic_DNA"/>
</dbReference>
<dbReference type="PANTHER" id="PTHR47470:SF1">
    <property type="entry name" value="FAD-DEPENDENT OXIDOREDUCTASE 2 FAD BINDING DOMAIN-CONTAINING PROTEIN"/>
    <property type="match status" value="1"/>
</dbReference>
<evidence type="ECO:0000256" key="15">
    <source>
        <dbReference type="ARBA" id="ARBA00049778"/>
    </source>
</evidence>
<dbReference type="GO" id="GO:0004769">
    <property type="term" value="F:steroid Delta-isomerase activity"/>
    <property type="evidence" value="ECO:0007669"/>
    <property type="project" value="UniProtKB-EC"/>
</dbReference>
<reference evidence="19 20" key="1">
    <citation type="submission" date="2019-11" db="EMBL/GenBank/DDBJ databases">
        <title>Identification of a novel strain.</title>
        <authorList>
            <person name="Xu Q."/>
            <person name="Wang G."/>
        </authorList>
    </citation>
    <scope>NUCLEOTIDE SEQUENCE [LARGE SCALE GENOMIC DNA]</scope>
    <source>
        <strain evidence="20">xq</strain>
    </source>
</reference>
<evidence type="ECO:0000256" key="12">
    <source>
        <dbReference type="ARBA" id="ARBA00049645"/>
    </source>
</evidence>
<evidence type="ECO:0000259" key="16">
    <source>
        <dbReference type="Pfam" id="PF00732"/>
    </source>
</evidence>
<dbReference type="InterPro" id="IPR003953">
    <property type="entry name" value="FAD-dep_OxRdtase_2_FAD-bd"/>
</dbReference>
<dbReference type="InterPro" id="IPR052542">
    <property type="entry name" value="Cholesterol_Oxidase"/>
</dbReference>
<accession>A0A6I3KMM5</accession>
<evidence type="ECO:0000256" key="3">
    <source>
        <dbReference type="ARBA" id="ARBA00022548"/>
    </source>
</evidence>
<feature type="domain" description="FAD-dependent oxidoreductase 2 FAD-binding" evidence="17">
    <location>
        <begin position="37"/>
        <end position="84"/>
    </location>
</feature>
<proteinExistence type="inferred from homology"/>
<evidence type="ECO:0000256" key="4">
    <source>
        <dbReference type="ARBA" id="ARBA00022630"/>
    </source>
</evidence>
<dbReference type="InterPro" id="IPR000172">
    <property type="entry name" value="GMC_OxRdtase_N"/>
</dbReference>
<evidence type="ECO:0000256" key="5">
    <source>
        <dbReference type="ARBA" id="ARBA00022827"/>
    </source>
</evidence>
<keyword evidence="3" id="KW-0153">Cholesterol metabolism</keyword>
<comment type="caution">
    <text evidence="19">The sequence shown here is derived from an EMBL/GenBank/DDBJ whole genome shotgun (WGS) entry which is preliminary data.</text>
</comment>
<comment type="similarity">
    <text evidence="2">Belongs to the GMC oxidoreductase family.</text>
</comment>
<name>A0A6I3KMM5_9HYPH</name>
<gene>
    <name evidence="19" type="ORF">GIW81_06380</name>
</gene>
<evidence type="ECO:0000256" key="8">
    <source>
        <dbReference type="ARBA" id="ARBA00023166"/>
    </source>
</evidence>
<sequence length="625" mass="66616">MKRRDGPYVRVAGPGGDVRRMQARLSMPASKLKAHYDVIVVGSGYGAGVAASRLARCGKKVAVLERGREFLPGDFPEGMAAAAAETQMTGAHGRVGSSTALFDIRSGKDINVLMACGLGGTSLINANVCLLPDSRVFDDTAWPADVRRDRLLAEGFVRARHMLRPEVSPNMASYEKVKALRIAASAFERPLTPIPVHVTYEDGPNAAGVEQAACTECGDCCGGCNIGAKTTVACTYIADAKAFGAEVFTGVRVLSLSKDEQHGWRVWAMPTDADTPRGHKFFVTADIVVLGAGTLGSTEILLRSQSEGTLALSDWLGSRFTSNGDAIALAYNNDVPVNGIGVGNPPKAQVPPVGQAVNALIDLRHTKDVRDGLAMCECALPSAFASALPALLAPGAAVFGEQEERSLGDKLDEMERTTDSLIKGAYQGAVHNTQTFLAIGHDAGNGLMRLDDNDRLELVWMNGPQQRVFQRIEEMLKTASHATGGTYMRNPVSEQVLGGNLMTVHPLGGCTMGESRANGVVNHKGQLFDASRGAAPDAVHEGLYVCDGAVIPCPLGIHPLLTITALAERAMILLARDRGWHMREDAAPVQAVSAAPAQQPEKARERNLAWFARWRRRTPAPVEGE</sequence>
<evidence type="ECO:0000256" key="6">
    <source>
        <dbReference type="ARBA" id="ARBA00023002"/>
    </source>
</evidence>
<dbReference type="GO" id="GO:0016995">
    <property type="term" value="F:cholesterol oxidase activity"/>
    <property type="evidence" value="ECO:0007669"/>
    <property type="project" value="UniProtKB-EC"/>
</dbReference>
<evidence type="ECO:0000256" key="13">
    <source>
        <dbReference type="ARBA" id="ARBA00049723"/>
    </source>
</evidence>
<keyword evidence="8" id="KW-1207">Sterol metabolism</keyword>
<keyword evidence="20" id="KW-1185">Reference proteome</keyword>
<evidence type="ECO:0000259" key="17">
    <source>
        <dbReference type="Pfam" id="PF00890"/>
    </source>
</evidence>
<evidence type="ECO:0000313" key="19">
    <source>
        <dbReference type="EMBL" id="MTD93961.1"/>
    </source>
</evidence>
<keyword evidence="5" id="KW-0274">FAD</keyword>
<dbReference type="Pfam" id="PF05199">
    <property type="entry name" value="GMC_oxred_C"/>
    <property type="match status" value="1"/>
</dbReference>
<keyword evidence="7" id="KW-0443">Lipid metabolism</keyword>
<dbReference type="Gene3D" id="3.50.50.60">
    <property type="entry name" value="FAD/NAD(P)-binding domain"/>
    <property type="match status" value="3"/>
</dbReference>
<keyword evidence="9" id="KW-0753">Steroid metabolism</keyword>